<dbReference type="Proteomes" id="UP000034081">
    <property type="component" value="Unassembled WGS sequence"/>
</dbReference>
<dbReference type="STRING" id="1618570.UT08_C0031G0005"/>
<protein>
    <submittedName>
        <fullName evidence="1">Uncharacterized protein</fullName>
    </submittedName>
</protein>
<reference evidence="1 2" key="1">
    <citation type="journal article" date="2015" name="Nature">
        <title>rRNA introns, odd ribosomes, and small enigmatic genomes across a large radiation of phyla.</title>
        <authorList>
            <person name="Brown C.T."/>
            <person name="Hug L.A."/>
            <person name="Thomas B.C."/>
            <person name="Sharon I."/>
            <person name="Castelle C.J."/>
            <person name="Singh A."/>
            <person name="Wilkins M.J."/>
            <person name="Williams K.H."/>
            <person name="Banfield J.F."/>
        </authorList>
    </citation>
    <scope>NUCLEOTIDE SEQUENCE [LARGE SCALE GENOMIC DNA]</scope>
</reference>
<dbReference type="AlphaFoldDB" id="A0A0G0ND04"/>
<dbReference type="EMBL" id="LBVL01000031">
    <property type="protein sequence ID" value="KKQ83764.1"/>
    <property type="molecule type" value="Genomic_DNA"/>
</dbReference>
<organism evidence="1 2">
    <name type="scientific">Candidatus Woesebacteria bacterium GW2011_GWB1_38_8</name>
    <dbReference type="NCBI Taxonomy" id="1618570"/>
    <lineage>
        <taxon>Bacteria</taxon>
        <taxon>Candidatus Woeseibacteriota</taxon>
    </lineage>
</organism>
<accession>A0A0G0ND04</accession>
<gene>
    <name evidence="1" type="ORF">UT08_C0031G0005</name>
</gene>
<comment type="caution">
    <text evidence="1">The sequence shown here is derived from an EMBL/GenBank/DDBJ whole genome shotgun (WGS) entry which is preliminary data.</text>
</comment>
<evidence type="ECO:0000313" key="2">
    <source>
        <dbReference type="Proteomes" id="UP000034081"/>
    </source>
</evidence>
<proteinExistence type="predicted"/>
<name>A0A0G0ND04_9BACT</name>
<evidence type="ECO:0000313" key="1">
    <source>
        <dbReference type="EMBL" id="KKQ83764.1"/>
    </source>
</evidence>
<sequence length="115" mass="13146">MRKKKPILTESDLDLLSSKFATKDDLKKLGAGVVSEVNKLLVRQTIRLEGKAMELEDKFEKKVTDLKSDFLNEIDPVLKEVTASREERKILAIKFSEHTDQLEKINKHLGLPTQN</sequence>